<keyword evidence="17" id="KW-1185">Reference proteome</keyword>
<evidence type="ECO:0000256" key="4">
    <source>
        <dbReference type="ARBA" id="ARBA00022741"/>
    </source>
</evidence>
<keyword evidence="3 10" id="KW-0436">Ligase</keyword>
<evidence type="ECO:0000259" key="11">
    <source>
        <dbReference type="Pfam" id="PF00133"/>
    </source>
</evidence>
<evidence type="ECO:0000256" key="1">
    <source>
        <dbReference type="ARBA" id="ARBA00005594"/>
    </source>
</evidence>
<dbReference type="FunFam" id="3.90.740.10:FF:000001">
    <property type="entry name" value="Leucine--tRNA ligase, cytoplasmic"/>
    <property type="match status" value="1"/>
</dbReference>
<evidence type="ECO:0000256" key="7">
    <source>
        <dbReference type="ARBA" id="ARBA00023146"/>
    </source>
</evidence>
<evidence type="ECO:0000256" key="6">
    <source>
        <dbReference type="ARBA" id="ARBA00022917"/>
    </source>
</evidence>
<dbReference type="InterPro" id="IPR001412">
    <property type="entry name" value="aa-tRNA-synth_I_CS"/>
</dbReference>
<evidence type="ECO:0000256" key="2">
    <source>
        <dbReference type="ARBA" id="ARBA00013164"/>
    </source>
</evidence>
<protein>
    <recommendedName>
        <fullName evidence="2">leucine--tRNA ligase</fullName>
        <ecNumber evidence="2">6.1.1.4</ecNumber>
    </recommendedName>
    <alternativeName>
        <fullName evidence="8">Leucyl-tRNA synthetase</fullName>
    </alternativeName>
</protein>
<reference evidence="16" key="1">
    <citation type="submission" date="2020-11" db="EMBL/GenBank/DDBJ databases">
        <authorList>
            <person name="Tran Van P."/>
        </authorList>
    </citation>
    <scope>NUCLEOTIDE SEQUENCE</scope>
</reference>
<evidence type="ECO:0000256" key="10">
    <source>
        <dbReference type="RuleBase" id="RU363035"/>
    </source>
</evidence>
<dbReference type="InterPro" id="IPR013155">
    <property type="entry name" value="M/V/L/I-tRNA-synth_anticd-bd"/>
</dbReference>
<dbReference type="AlphaFoldDB" id="A0A7R9BLH1"/>
<dbReference type="FunFam" id="1.10.730.10:FF:000020">
    <property type="entry name" value="Leucine--tRNA ligase cytoplasmic"/>
    <property type="match status" value="1"/>
</dbReference>
<comment type="catalytic activity">
    <reaction evidence="9">
        <text>tRNA(Leu) + L-leucine + ATP = L-leucyl-tRNA(Leu) + AMP + diphosphate</text>
        <dbReference type="Rhea" id="RHEA:11688"/>
        <dbReference type="Rhea" id="RHEA-COMP:9613"/>
        <dbReference type="Rhea" id="RHEA-COMP:9622"/>
        <dbReference type="ChEBI" id="CHEBI:30616"/>
        <dbReference type="ChEBI" id="CHEBI:33019"/>
        <dbReference type="ChEBI" id="CHEBI:57427"/>
        <dbReference type="ChEBI" id="CHEBI:78442"/>
        <dbReference type="ChEBI" id="CHEBI:78494"/>
        <dbReference type="ChEBI" id="CHEBI:456215"/>
        <dbReference type="EC" id="6.1.1.4"/>
    </reaction>
</comment>
<dbReference type="Pfam" id="PF00133">
    <property type="entry name" value="tRNA-synt_1"/>
    <property type="match status" value="1"/>
</dbReference>
<dbReference type="Pfam" id="PF22947">
    <property type="entry name" value="ULD_3"/>
    <property type="match status" value="1"/>
</dbReference>
<evidence type="ECO:0000256" key="3">
    <source>
        <dbReference type="ARBA" id="ARBA00022598"/>
    </source>
</evidence>
<evidence type="ECO:0000259" key="13">
    <source>
        <dbReference type="Pfam" id="PF09334"/>
    </source>
</evidence>
<proteinExistence type="inferred from homology"/>
<dbReference type="InterPro" id="IPR009080">
    <property type="entry name" value="tRNAsynth_Ia_anticodon-bd"/>
</dbReference>
<evidence type="ECO:0000259" key="12">
    <source>
        <dbReference type="Pfam" id="PF08264"/>
    </source>
</evidence>
<evidence type="ECO:0000256" key="5">
    <source>
        <dbReference type="ARBA" id="ARBA00022840"/>
    </source>
</evidence>
<name>A0A7R9BLH1_9CRUS</name>
<dbReference type="GO" id="GO:0002161">
    <property type="term" value="F:aminoacyl-tRNA deacylase activity"/>
    <property type="evidence" value="ECO:0007669"/>
    <property type="project" value="InterPro"/>
</dbReference>
<evidence type="ECO:0000259" key="14">
    <source>
        <dbReference type="Pfam" id="PF22947"/>
    </source>
</evidence>
<dbReference type="SUPFAM" id="SSF52374">
    <property type="entry name" value="Nucleotidylyl transferase"/>
    <property type="match status" value="1"/>
</dbReference>
<dbReference type="InterPro" id="IPR014729">
    <property type="entry name" value="Rossmann-like_a/b/a_fold"/>
</dbReference>
<dbReference type="InterPro" id="IPR054509">
    <property type="entry name" value="LARS1_ULD"/>
</dbReference>
<dbReference type="GO" id="GO:0005524">
    <property type="term" value="F:ATP binding"/>
    <property type="evidence" value="ECO:0007669"/>
    <property type="project" value="UniProtKB-KW"/>
</dbReference>
<dbReference type="InterPro" id="IPR015413">
    <property type="entry name" value="Methionyl/Leucyl_tRNA_Synth"/>
</dbReference>
<organism evidence="16">
    <name type="scientific">Notodromas monacha</name>
    <dbReference type="NCBI Taxonomy" id="399045"/>
    <lineage>
        <taxon>Eukaryota</taxon>
        <taxon>Metazoa</taxon>
        <taxon>Ecdysozoa</taxon>
        <taxon>Arthropoda</taxon>
        <taxon>Crustacea</taxon>
        <taxon>Oligostraca</taxon>
        <taxon>Ostracoda</taxon>
        <taxon>Podocopa</taxon>
        <taxon>Podocopida</taxon>
        <taxon>Cypridocopina</taxon>
        <taxon>Cypridoidea</taxon>
        <taxon>Cyprididae</taxon>
        <taxon>Notodromas</taxon>
    </lineage>
</organism>
<dbReference type="InterPro" id="IPR002300">
    <property type="entry name" value="aa-tRNA-synth_Ia"/>
</dbReference>
<dbReference type="Gene3D" id="1.10.730.10">
    <property type="entry name" value="Isoleucyl-tRNA Synthetase, Domain 1"/>
    <property type="match status" value="1"/>
</dbReference>
<keyword evidence="6 10" id="KW-0648">Protein biosynthesis</keyword>
<dbReference type="SUPFAM" id="SSF50677">
    <property type="entry name" value="ValRS/IleRS/LeuRS editing domain"/>
    <property type="match status" value="1"/>
</dbReference>
<dbReference type="Pfam" id="PF24810">
    <property type="entry name" value="RBD_LARS1"/>
    <property type="match status" value="1"/>
</dbReference>
<feature type="domain" description="Aminoacyl-tRNA synthetase class Ia" evidence="11">
    <location>
        <begin position="20"/>
        <end position="101"/>
    </location>
</feature>
<feature type="domain" description="Leucine--tRNA ligase RagD-binding" evidence="15">
    <location>
        <begin position="979"/>
        <end position="1063"/>
    </location>
</feature>
<accession>A0A7R9BLH1</accession>
<dbReference type="Pfam" id="PF09334">
    <property type="entry name" value="tRNA-synt_1g"/>
    <property type="match status" value="1"/>
</dbReference>
<keyword evidence="7 10" id="KW-0030">Aminoacyl-tRNA synthetase</keyword>
<dbReference type="NCBIfam" id="TIGR00395">
    <property type="entry name" value="leuS_arch"/>
    <property type="match status" value="1"/>
</dbReference>
<dbReference type="EMBL" id="CAJPEX010000568">
    <property type="protein sequence ID" value="CAG0916333.1"/>
    <property type="molecule type" value="Genomic_DNA"/>
</dbReference>
<dbReference type="OrthoDB" id="10249672at2759"/>
<keyword evidence="4 10" id="KW-0547">Nucleotide-binding</keyword>
<dbReference type="PANTHER" id="PTHR45794">
    <property type="entry name" value="LEUCYL-TRNA SYNTHETASE"/>
    <property type="match status" value="1"/>
</dbReference>
<dbReference type="PANTHER" id="PTHR45794:SF1">
    <property type="entry name" value="LEUCINE--TRNA LIGASE, CYTOPLASMIC"/>
    <property type="match status" value="1"/>
</dbReference>
<dbReference type="EMBL" id="OA882605">
    <property type="protein sequence ID" value="CAD7276181.1"/>
    <property type="molecule type" value="Genomic_DNA"/>
</dbReference>
<evidence type="ECO:0000256" key="8">
    <source>
        <dbReference type="ARBA" id="ARBA00030520"/>
    </source>
</evidence>
<feature type="domain" description="Methionyl/Leucyl tRNA synthetase" evidence="13">
    <location>
        <begin position="650"/>
        <end position="738"/>
    </location>
</feature>
<evidence type="ECO:0000259" key="15">
    <source>
        <dbReference type="Pfam" id="PF24810"/>
    </source>
</evidence>
<dbReference type="Gene3D" id="3.90.740.10">
    <property type="entry name" value="Valyl/Leucyl/Isoleucyl-tRNA synthetase, editing domain"/>
    <property type="match status" value="1"/>
</dbReference>
<keyword evidence="5 10" id="KW-0067">ATP-binding</keyword>
<dbReference type="GO" id="GO:0006429">
    <property type="term" value="P:leucyl-tRNA aminoacylation"/>
    <property type="evidence" value="ECO:0007669"/>
    <property type="project" value="InterPro"/>
</dbReference>
<evidence type="ECO:0000313" key="16">
    <source>
        <dbReference type="EMBL" id="CAD7276181.1"/>
    </source>
</evidence>
<dbReference type="EC" id="6.1.1.4" evidence="2"/>
<gene>
    <name evidence="16" type="ORF">NMOB1V02_LOCUS3957</name>
</gene>
<dbReference type="Gene3D" id="3.40.50.620">
    <property type="entry name" value="HUPs"/>
    <property type="match status" value="1"/>
</dbReference>
<dbReference type="InterPro" id="IPR009008">
    <property type="entry name" value="Val/Leu/Ile-tRNA-synth_edit"/>
</dbReference>
<dbReference type="Proteomes" id="UP000678499">
    <property type="component" value="Unassembled WGS sequence"/>
</dbReference>
<dbReference type="InterPro" id="IPR055416">
    <property type="entry name" value="RBD_LARS1"/>
</dbReference>
<dbReference type="InterPro" id="IPR004493">
    <property type="entry name" value="Leu-tRNA-synth_Ia_arc/euk"/>
</dbReference>
<evidence type="ECO:0000256" key="9">
    <source>
        <dbReference type="ARBA" id="ARBA00047469"/>
    </source>
</evidence>
<dbReference type="GO" id="GO:0004823">
    <property type="term" value="F:leucine-tRNA ligase activity"/>
    <property type="evidence" value="ECO:0007669"/>
    <property type="project" value="UniProtKB-EC"/>
</dbReference>
<feature type="domain" description="Leucine--tRNA ligase ubiquitin-like" evidence="14">
    <location>
        <begin position="1115"/>
        <end position="1225"/>
    </location>
</feature>
<evidence type="ECO:0000313" key="17">
    <source>
        <dbReference type="Proteomes" id="UP000678499"/>
    </source>
</evidence>
<dbReference type="Pfam" id="PF08264">
    <property type="entry name" value="Anticodon_1"/>
    <property type="match status" value="1"/>
</dbReference>
<dbReference type="PROSITE" id="PS00178">
    <property type="entry name" value="AA_TRNA_LIGASE_I"/>
    <property type="match status" value="1"/>
</dbReference>
<dbReference type="CDD" id="cd07959">
    <property type="entry name" value="Anticodon_Ia_Leu_AEc"/>
    <property type="match status" value="1"/>
</dbReference>
<dbReference type="SUPFAM" id="SSF47323">
    <property type="entry name" value="Anticodon-binding domain of a subclass of class I aminoacyl-tRNA synthetases"/>
    <property type="match status" value="1"/>
</dbReference>
<feature type="domain" description="Methionyl/Valyl/Leucyl/Isoleucyl-tRNA synthetase anticodon-binding" evidence="12">
    <location>
        <begin position="774"/>
        <end position="920"/>
    </location>
</feature>
<comment type="similarity">
    <text evidence="1 10">Belongs to the class-I aminoacyl-tRNA synthetase family.</text>
</comment>
<sequence>MERKGTFKVEFLKNLEAEVQARWEAEKLCEVDPPADPNSTESKFFITFPYPYMNGRLHLGHTFSLSKAEFAVRFQRMLGKRALWPFGLHCTGMPIKACADKLKREMEDFGFPPQFPEEDEDAAEVAEIKDSKVAAKTGSGKFQWDIMRSLGLEDEEIKNFADASHWLEYFPPLAIQDLKRMGAHIDWRRSFITTDVNPFYDSFVRWQFIRLKARDKVQYGKRYTIFSPKDGQPCLDHDRSVGEGVGPQEYTLIKLKVEEPFPKALAELAKKHGPANFFLVAATLRPETMYGQTNCWLHPDVEYIAFLHKEDEVFVSARRAARNMSYQGLTATQDSVAELGSFRGSELMGARLKAPLSPYPVIYALTMMTVRADKGTGVVTSVPSDSPDDYAALADLNKKKELRDKFGLTDDMVKPFHAVPIIEIPEYGNLSAAAVCDELKITSQNDREKLEKAKELVYLKGFYEGVLLVGEFKGRKVQDVKKDLQMKLVNGNQALIYKEPEKLVISRSGDECVVALCDQWFLNYGEDSWRKQADECLAKMEVYHHETRKNFEATLDWLRTRLPWDENWLIESLSDSTIYMAYYTVAHLLQGPSLDGSSPNSLGITSGLMTPEVWDYIFFPSASYPSDSGIDKSKLDVLRREFQFWYPVDVRVSGKDLVPNHLTYFIYNHTAMWPENPDKWPAGVRSNGHLLLNSEKMSKSTGNFLTLTEAIDKFGADGMRLCLADSGDSIEDANFVVSVAEAGILRLFNFVSWVKEILVVLEKLRTGPLDSFKDRAFDSEMNQKILETKENYEKMLFKEGLRTGFFEYQALRDKYRELCLDSGTGSAMHLDLILKFIETQALLLAPICPHVAEHVWHLLRKINIRTNEIRVPKMLSGTVAWAYVPFPKSSFEDENQETNGRVMLLMKVANGSIMNAAWPKAGQVDEILVKSSQYLMNAAHEFRLRLKAYCTPAIAAKAAKKTNATPVQRAIPTHGIVYVAASYPSWQSIVLTTMKSMITQIDGNASTMDEEPPAAMPDNKVLSSTLGKLEGVSKNMKKVMPFVQAVKDRILAQGMRALNLTLDFDEKEVLETNKEYLLATLELEGIEIKAAAEADEAKVRDECTPGDPFIVFFAPPSVTLTAVNIQPKKGYFQLEVPVFPQDTVKKLSQRIAKRCKNVKGSLRILAYDDPELGPRSIPSSSDPEKGLSTLQSDLSLCVDPENDKVDVGLSNDGLRPLGKQIAYVVE</sequence>